<dbReference type="InterPro" id="IPR011042">
    <property type="entry name" value="6-blade_b-propeller_TolB-like"/>
</dbReference>
<dbReference type="AlphaFoldDB" id="A0A1I2GZN7"/>
<dbReference type="Gene3D" id="2.120.10.30">
    <property type="entry name" value="TolB, C-terminal domain"/>
    <property type="match status" value="1"/>
</dbReference>
<dbReference type="Proteomes" id="UP000198964">
    <property type="component" value="Unassembled WGS sequence"/>
</dbReference>
<dbReference type="RefSeq" id="WP_093919591.1">
    <property type="nucleotide sequence ID" value="NZ_FONW01000003.1"/>
</dbReference>
<reference evidence="1 2" key="1">
    <citation type="submission" date="2016-10" db="EMBL/GenBank/DDBJ databases">
        <authorList>
            <person name="de Groot N.N."/>
        </authorList>
    </citation>
    <scope>NUCLEOTIDE SEQUENCE [LARGE SCALE GENOMIC DNA]</scope>
    <source>
        <strain evidence="1 2">CGMCC 1.9156</strain>
    </source>
</reference>
<name>A0A1I2GZN7_9BACT</name>
<keyword evidence="2" id="KW-1185">Reference proteome</keyword>
<protein>
    <recommendedName>
        <fullName evidence="3">WD40 repeat protein</fullName>
    </recommendedName>
</protein>
<sequence length="964" mass="110626">MKRFVISFVLAFFSLTTGYSQYFSTGQEPASIRWRQINTKHFQLIYPEDYEEKAQQVAFVFEKVYAYGSKSLKHEPRKISIILHTHTVKSNGLVAWSPKRVELFTTPHQAIYAQDWLEQLAIHEFRHVVQMDKIQQELPDILPILFGEQAAAVAVGAYLPFWFIEGDAVVTETALSKAGRGRLPSFLMENKAQLLEKGAYSFNKASLGSYKDFVPNRYKFGYWMVGGTRQKFGSQVWENVISEIAKRPLSITPVDRVLKRETGMNQAGLYRSLFNDYQKEWSREVADIKIYKVKEITARQPFFTRYTQAYALNDSTWIALKESRVDLSRIVRLTSKSEELVTTPGAIFKESFSGRGNQLIWSERRPDIRWTHADRSVIVVYNSETNEKQVFEHENKLFSPTISPSFKQFAAIEVDHSNHYSLSIFDLQNGQLLQQFKLPGNPYLLTPCWDDSGNSLFFVTQSSEGKKLTSLDVMTGHSKVLMDGHFHEIRNPYFADDKLYFTGSFSGIDNIYQLDLNSKLTKQLSSVPFGADYPASIGGGLVFSNYNSDGFQLVQLHQNEMVNKELDSTIFKTYPLAEKLASQELGIPDFSEKEHAVFETKPYRKLAHLFNFHSWAPAYIDAAEEDVKPGVSLFSQNKLGTAETRLGYEYDWADETGKYIAGFKYSGWFPVFDAEVSYRKPSAHYWLIENTIDQESGAIIASDTTKQRFSWKELNIDASVYLPLQFSQGKYTQYVRPKIDYAYQNIAHTTDTPHEFYEGYYHSVTYQLYLQNMLRQAELDLRPRWGQALELTFRYGLKGGSDVGDLSAVQAYLFVPGFMQNHGTRFYYGYQKRNQGAAFTFGNIVRSPHGYKSFQNNEIYTLSADYAMPLAYPDWSLGRWIFLKRLRANFFYDYAHATGNLYSQEGQVAGTFSTDMQSIGVDLMGDGHFLRLLTPVSLGLRTAFLPKSQKAYFQLLFSVDFDSL</sequence>
<accession>A0A1I2GZN7</accession>
<proteinExistence type="predicted"/>
<evidence type="ECO:0000313" key="1">
    <source>
        <dbReference type="EMBL" id="SFF22036.1"/>
    </source>
</evidence>
<evidence type="ECO:0000313" key="2">
    <source>
        <dbReference type="Proteomes" id="UP000198964"/>
    </source>
</evidence>
<gene>
    <name evidence="1" type="ORF">SAMN05216283_103166</name>
</gene>
<organism evidence="1 2">
    <name type="scientific">Sunxiuqinia elliptica</name>
    <dbReference type="NCBI Taxonomy" id="655355"/>
    <lineage>
        <taxon>Bacteria</taxon>
        <taxon>Pseudomonadati</taxon>
        <taxon>Bacteroidota</taxon>
        <taxon>Bacteroidia</taxon>
        <taxon>Marinilabiliales</taxon>
        <taxon>Prolixibacteraceae</taxon>
        <taxon>Sunxiuqinia</taxon>
    </lineage>
</organism>
<evidence type="ECO:0008006" key="3">
    <source>
        <dbReference type="Google" id="ProtNLM"/>
    </source>
</evidence>
<dbReference type="STRING" id="655355.SAMN05216283_103166"/>
<dbReference type="EMBL" id="FONW01000003">
    <property type="protein sequence ID" value="SFF22036.1"/>
    <property type="molecule type" value="Genomic_DNA"/>
</dbReference>
<dbReference type="SUPFAM" id="SSF82171">
    <property type="entry name" value="DPP6 N-terminal domain-like"/>
    <property type="match status" value="1"/>
</dbReference>